<dbReference type="SUPFAM" id="SSF53822">
    <property type="entry name" value="Periplasmic binding protein-like I"/>
    <property type="match status" value="1"/>
</dbReference>
<evidence type="ECO:0000313" key="9">
    <source>
        <dbReference type="RefSeq" id="XP_012935593.1"/>
    </source>
</evidence>
<feature type="domain" description="Receptor ligand binding region" evidence="7">
    <location>
        <begin position="609"/>
        <end position="740"/>
    </location>
</feature>
<evidence type="ECO:0000256" key="3">
    <source>
        <dbReference type="ARBA" id="ARBA00022989"/>
    </source>
</evidence>
<keyword evidence="3" id="KW-1133">Transmembrane helix</keyword>
<feature type="chain" id="PRO_5045511797" evidence="6">
    <location>
        <begin position="30"/>
        <end position="744"/>
    </location>
</feature>
<reference evidence="9" key="1">
    <citation type="submission" date="2025-08" db="UniProtKB">
        <authorList>
            <consortium name="RefSeq"/>
        </authorList>
    </citation>
    <scope>IDENTIFICATION</scope>
</reference>
<dbReference type="InterPro" id="IPR001828">
    <property type="entry name" value="ANF_lig-bd_rcpt"/>
</dbReference>
<dbReference type="Proteomes" id="UP000694888">
    <property type="component" value="Unplaced"/>
</dbReference>
<feature type="signal peptide" evidence="6">
    <location>
        <begin position="1"/>
        <end position="29"/>
    </location>
</feature>
<accession>A0ABM0ZVU4</accession>
<dbReference type="Pfam" id="PF01094">
    <property type="entry name" value="ANF_receptor"/>
    <property type="match status" value="1"/>
</dbReference>
<feature type="region of interest" description="Disordered" evidence="5">
    <location>
        <begin position="420"/>
        <end position="520"/>
    </location>
</feature>
<proteinExistence type="predicted"/>
<protein>
    <submittedName>
        <fullName evidence="9">Uncharacterized protein LOC101846202</fullName>
    </submittedName>
</protein>
<evidence type="ECO:0000256" key="6">
    <source>
        <dbReference type="SAM" id="SignalP"/>
    </source>
</evidence>
<keyword evidence="4" id="KW-0472">Membrane</keyword>
<dbReference type="GeneID" id="101846202"/>
<feature type="compositionally biased region" description="Basic and acidic residues" evidence="5">
    <location>
        <begin position="425"/>
        <end position="434"/>
    </location>
</feature>
<sequence>MMASEPRVQWPAVLLLLFTLSWFLHIMSGQLTNSRNQHLVSRSANTHLHWPKERFFQADRITRHDMVVEDLQQQPWRQNQGRLVKNINDKSSDLADNKAVLSSQSFETVSMSAPSKASDRLLQLQDLATPPTSKTMQRFSFVPKLVHSGTSSPSSQAQSRSYVERWFEVFHYLPEVSRTQISSLRNKRLAKPRQVDAPSGILALPQTALTKFQQKSKRIPAVLERQEPQKKGIILSRYKLQNASKFRRLRITPLRFHRSKASMKRTQWLKVSTLVGGISTWRFDHGLNSAFHSLHIFDRARKVLHPVGLWLSKKGKLNTVENGVDFRTYHNNRPVRNQGCKNVTQTFPVVNNTNAIRSEINKKLEYDFKKAFLPHSSHKPIQRTSIEHLVRQDQQTSSNSTQLSSELNLLAVQDTNKLNSLDLGSNHKQEKDLSNRTLSRLKRSSKSNNEFTSRRRPASSSEKRSSGLPFRNRFPRPPGDRDSRFPNSRPGTGDRFSNFPGLGNGPGFQPPPLGPGLGTEPQPVSLKVIVHLGVRRGYQRYIDSAITKVTRQQEFLPLIPYIRPTGRLVTLANDNPRDILQAFCTNILEANSTAVFHLINPFYHTRSWSSAQYVANLLTTLNMPVITWGPEYIGTTDKKESDTLQLTISATLQHQVQAMLAVLRHYNWKHFGVVYTPVPGHDAFLTAIRILVNDNNSNTRHSGFKFDIVVQQELSNVSDAATMRRELRDLSMTEARILLLYCLE</sequence>
<dbReference type="InterPro" id="IPR028082">
    <property type="entry name" value="Peripla_BP_I"/>
</dbReference>
<comment type="subcellular location">
    <subcellularLocation>
        <location evidence="1">Membrane</location>
    </subcellularLocation>
</comment>
<gene>
    <name evidence="9" type="primary">LOC101846202</name>
</gene>
<dbReference type="Gene3D" id="3.40.50.2300">
    <property type="match status" value="1"/>
</dbReference>
<evidence type="ECO:0000256" key="1">
    <source>
        <dbReference type="ARBA" id="ARBA00004370"/>
    </source>
</evidence>
<evidence type="ECO:0000256" key="5">
    <source>
        <dbReference type="SAM" id="MobiDB-lite"/>
    </source>
</evidence>
<organism evidence="8 9">
    <name type="scientific">Aplysia californica</name>
    <name type="common">California sea hare</name>
    <dbReference type="NCBI Taxonomy" id="6500"/>
    <lineage>
        <taxon>Eukaryota</taxon>
        <taxon>Metazoa</taxon>
        <taxon>Spiralia</taxon>
        <taxon>Lophotrochozoa</taxon>
        <taxon>Mollusca</taxon>
        <taxon>Gastropoda</taxon>
        <taxon>Heterobranchia</taxon>
        <taxon>Euthyneura</taxon>
        <taxon>Tectipleura</taxon>
        <taxon>Aplysiida</taxon>
        <taxon>Aplysioidea</taxon>
        <taxon>Aplysiidae</taxon>
        <taxon>Aplysia</taxon>
    </lineage>
</organism>
<evidence type="ECO:0000259" key="7">
    <source>
        <dbReference type="Pfam" id="PF01094"/>
    </source>
</evidence>
<name>A0ABM0ZVU4_APLCA</name>
<evidence type="ECO:0000256" key="4">
    <source>
        <dbReference type="ARBA" id="ARBA00023136"/>
    </source>
</evidence>
<evidence type="ECO:0000256" key="2">
    <source>
        <dbReference type="ARBA" id="ARBA00022692"/>
    </source>
</evidence>
<evidence type="ECO:0000313" key="8">
    <source>
        <dbReference type="Proteomes" id="UP000694888"/>
    </source>
</evidence>
<keyword evidence="6" id="KW-0732">Signal</keyword>
<keyword evidence="2" id="KW-0812">Transmembrane</keyword>
<dbReference type="RefSeq" id="XP_012935593.1">
    <property type="nucleotide sequence ID" value="XM_013080139.2"/>
</dbReference>
<keyword evidence="8" id="KW-1185">Reference proteome</keyword>